<evidence type="ECO:0000256" key="1">
    <source>
        <dbReference type="SAM" id="MobiDB-lite"/>
    </source>
</evidence>
<reference evidence="2 3" key="1">
    <citation type="submission" date="2016-07" db="EMBL/GenBank/DDBJ databases">
        <title>Pervasive Adenine N6-methylation of Active Genes in Fungi.</title>
        <authorList>
            <consortium name="DOE Joint Genome Institute"/>
            <person name="Mondo S.J."/>
            <person name="Dannebaum R.O."/>
            <person name="Kuo R.C."/>
            <person name="Labutti K."/>
            <person name="Haridas S."/>
            <person name="Kuo A."/>
            <person name="Salamov A."/>
            <person name="Ahrendt S.R."/>
            <person name="Lipzen A."/>
            <person name="Sullivan W."/>
            <person name="Andreopoulos W.B."/>
            <person name="Clum A."/>
            <person name="Lindquist E."/>
            <person name="Daum C."/>
            <person name="Ramamoorthy G.K."/>
            <person name="Gryganskyi A."/>
            <person name="Culley D."/>
            <person name="Magnuson J.K."/>
            <person name="James T.Y."/>
            <person name="O'Malley M.A."/>
            <person name="Stajich J.E."/>
            <person name="Spatafora J.W."/>
            <person name="Visel A."/>
            <person name="Grigoriev I.V."/>
        </authorList>
    </citation>
    <scope>NUCLEOTIDE SEQUENCE [LARGE SCALE GENOMIC DNA]</scope>
    <source>
        <strain evidence="2 3">NRRL 3301</strain>
    </source>
</reference>
<keyword evidence="3" id="KW-1185">Reference proteome</keyword>
<sequence>MPSKPSTRQPPPSVELKRPIQPVLLDDLQASTPDVLFQSLVTTFQQHANLYREQLGKQKQLYTHYFKTLAECKHSSSSPTVKYLPCSNKKKNCKTPARFDLTELTMETDAIMERQAQQCHNDILASFFSHVDPRVCTQSLLALTRLKQLVDGRAHPGLLTLIWSSLGYLWDRLSPLLDFPPAGVLLRRACQIAAPAVAKDVPCTDWLLQVFANSPVAMLWLYPAFLPSMQPHDLFLQRFQQITDLLIPVNDLLPAHRHLLRAFDWHTWSSRANVHEDDSLRQQCYLICCDFIRHRHHDPSSSAGSASPSPSASSVSSAPSLLRRLPPDEPAVSLSMVYAEIMMNLMTSILTDRQQQGEHLYVMHLILDTIASTTAQRSDASFRDIVDGYTQALCSQDPQERIMNWMTQPADLPTQCVRLDDPERTLEMLLNIMQQHMAEHQGNASQVYGQSSLALARLMVVLVLDDRVDWSLERLWECFGLFWEPHDGAGLDLGEQMVDDICQLYECLLLHTLLFKTVDQAQVLRYYMETLGMERLDLVWMTGHYTLLERLPWQAPLVPLGATELALFHHQALQFITVDDDTNSRLVVHLAFLESLLLLDDYRLCDTLTEGSLVLSLLFMMHAPQLWPESNDRMVALERLCQLQQPAGLASNSDDSDHVTHGPRLSVNDLEHALEVLDQWWPRSPPTFAMAKALDSGVVWTGTDMDLPWLVMCLVWLYDLIRQQQEVDLWFVLATWLVTRLESTQDQEPKTALCYFFDTKDIVQPLIQAADKLYKESGAEPSRQWCQLLLDKVPRTVSDSVVTTSLMGCGQLGFLETMLQACAVKLQPEHLLVMEACLDRVLQQNQPTHSWPSLVASVLPFLFPAQQDQLDAWLHQSLASNCLLTIRLVCQCKCQYAAGADAPLADVHLAAEEMAALMSMLDVVPMACQKLLHLVRFFADCLSLGNHADALVDDWKASLVALVKVCHRWSSASLDANLPPKTTRWITLVEAFLASRLASMQVPPYDSTHAHGQGWMDQVKSVGKGDKPWQRWATEVLQDPSWTFWDLSRLLDEEPKS</sequence>
<name>A0A1X2G331_9FUNG</name>
<organism evidence="2 3">
    <name type="scientific">Hesseltinella vesiculosa</name>
    <dbReference type="NCBI Taxonomy" id="101127"/>
    <lineage>
        <taxon>Eukaryota</taxon>
        <taxon>Fungi</taxon>
        <taxon>Fungi incertae sedis</taxon>
        <taxon>Mucoromycota</taxon>
        <taxon>Mucoromycotina</taxon>
        <taxon>Mucoromycetes</taxon>
        <taxon>Mucorales</taxon>
        <taxon>Cunninghamellaceae</taxon>
        <taxon>Hesseltinella</taxon>
    </lineage>
</organism>
<accession>A0A1X2G331</accession>
<protein>
    <submittedName>
        <fullName evidence="2">Uncharacterized protein</fullName>
    </submittedName>
</protein>
<evidence type="ECO:0000313" key="3">
    <source>
        <dbReference type="Proteomes" id="UP000242146"/>
    </source>
</evidence>
<feature type="region of interest" description="Disordered" evidence="1">
    <location>
        <begin position="299"/>
        <end position="324"/>
    </location>
</feature>
<evidence type="ECO:0000313" key="2">
    <source>
        <dbReference type="EMBL" id="ORX43469.1"/>
    </source>
</evidence>
<proteinExistence type="predicted"/>
<feature type="compositionally biased region" description="Low complexity" evidence="1">
    <location>
        <begin position="300"/>
        <end position="320"/>
    </location>
</feature>
<dbReference type="Proteomes" id="UP000242146">
    <property type="component" value="Unassembled WGS sequence"/>
</dbReference>
<dbReference type="AlphaFoldDB" id="A0A1X2G331"/>
<dbReference type="EMBL" id="MCGT01000055">
    <property type="protein sequence ID" value="ORX43469.1"/>
    <property type="molecule type" value="Genomic_DNA"/>
</dbReference>
<dbReference type="OrthoDB" id="2287213at2759"/>
<gene>
    <name evidence="2" type="ORF">DM01DRAFT_1387126</name>
</gene>
<comment type="caution">
    <text evidence="2">The sequence shown here is derived from an EMBL/GenBank/DDBJ whole genome shotgun (WGS) entry which is preliminary data.</text>
</comment>